<evidence type="ECO:0000256" key="1">
    <source>
        <dbReference type="SAM" id="Phobius"/>
    </source>
</evidence>
<dbReference type="STRING" id="131112.SAMN04489737_1573"/>
<keyword evidence="1" id="KW-0472">Membrane</keyword>
<dbReference type="Proteomes" id="UP000214355">
    <property type="component" value="Chromosome I"/>
</dbReference>
<proteinExistence type="predicted"/>
<organism evidence="2 3">
    <name type="scientific">Arcanobacterium phocae</name>
    <dbReference type="NCBI Taxonomy" id="131112"/>
    <lineage>
        <taxon>Bacteria</taxon>
        <taxon>Bacillati</taxon>
        <taxon>Actinomycetota</taxon>
        <taxon>Actinomycetes</taxon>
        <taxon>Actinomycetales</taxon>
        <taxon>Actinomycetaceae</taxon>
        <taxon>Arcanobacterium</taxon>
    </lineage>
</organism>
<dbReference type="RefSeq" id="WP_091281903.1">
    <property type="nucleotide sequence ID" value="NZ_JABAPH010000030.1"/>
</dbReference>
<gene>
    <name evidence="2" type="ORF">SAMN04489737_1573</name>
</gene>
<keyword evidence="1" id="KW-1133">Transmembrane helix</keyword>
<dbReference type="EMBL" id="LT629804">
    <property type="protein sequence ID" value="SDU81657.1"/>
    <property type="molecule type" value="Genomic_DNA"/>
</dbReference>
<accession>A0A1H2LKX5</accession>
<dbReference type="OrthoDB" id="3216131at2"/>
<feature type="transmembrane region" description="Helical" evidence="1">
    <location>
        <begin position="37"/>
        <end position="56"/>
    </location>
</feature>
<feature type="transmembrane region" description="Helical" evidence="1">
    <location>
        <begin position="7"/>
        <end position="25"/>
    </location>
</feature>
<sequence>MSYFLLCIIYLCSIYTFVLFGRVIVDLGLTLIRDWRPEGVVLLIINAIYFLTDPPLRAVNRLIPPLRLGGIALDLGFILVFVAVRLIQNIAISLL</sequence>
<evidence type="ECO:0000313" key="3">
    <source>
        <dbReference type="Proteomes" id="UP000214355"/>
    </source>
</evidence>
<reference evidence="3" key="1">
    <citation type="submission" date="2016-10" db="EMBL/GenBank/DDBJ databases">
        <authorList>
            <person name="Varghese N."/>
            <person name="Submissions S."/>
        </authorList>
    </citation>
    <scope>NUCLEOTIDE SEQUENCE [LARGE SCALE GENOMIC DNA]</scope>
    <source>
        <strain evidence="3">DSM 10002</strain>
    </source>
</reference>
<protein>
    <submittedName>
        <fullName evidence="2">YggT family protein</fullName>
    </submittedName>
</protein>
<evidence type="ECO:0000313" key="2">
    <source>
        <dbReference type="EMBL" id="SDU81657.1"/>
    </source>
</evidence>
<keyword evidence="1" id="KW-0812">Transmembrane</keyword>
<dbReference type="AlphaFoldDB" id="A0A1H2LKX5"/>
<feature type="transmembrane region" description="Helical" evidence="1">
    <location>
        <begin position="68"/>
        <end position="87"/>
    </location>
</feature>
<name>A0A1H2LKX5_9ACTO</name>
<dbReference type="Pfam" id="PF02325">
    <property type="entry name" value="CCB3_YggT"/>
    <property type="match status" value="1"/>
</dbReference>
<dbReference type="InterPro" id="IPR003425">
    <property type="entry name" value="CCB3/YggT"/>
</dbReference>
<dbReference type="GO" id="GO:0016020">
    <property type="term" value="C:membrane"/>
    <property type="evidence" value="ECO:0007669"/>
    <property type="project" value="InterPro"/>
</dbReference>
<dbReference type="GeneID" id="65345299"/>
<keyword evidence="3" id="KW-1185">Reference proteome</keyword>